<dbReference type="Proteomes" id="UP000886595">
    <property type="component" value="Unassembled WGS sequence"/>
</dbReference>
<dbReference type="PANTHER" id="PTHR31210:SF49">
    <property type="entry name" value="TRIMETHYLGUANOSINE SYNTHASE (DUF707)"/>
    <property type="match status" value="1"/>
</dbReference>
<gene>
    <name evidence="1" type="ORF">Bca52824_015978</name>
</gene>
<keyword evidence="2" id="KW-1185">Reference proteome</keyword>
<evidence type="ECO:0000313" key="1">
    <source>
        <dbReference type="EMBL" id="KAG2322765.1"/>
    </source>
</evidence>
<dbReference type="InterPro" id="IPR007877">
    <property type="entry name" value="DUF707"/>
</dbReference>
<dbReference type="EMBL" id="JAAMPC010000003">
    <property type="protein sequence ID" value="KAG2322765.1"/>
    <property type="molecule type" value="Genomic_DNA"/>
</dbReference>
<reference evidence="1 2" key="1">
    <citation type="submission" date="2020-02" db="EMBL/GenBank/DDBJ databases">
        <authorList>
            <person name="Ma Q."/>
            <person name="Huang Y."/>
            <person name="Song X."/>
            <person name="Pei D."/>
        </authorList>
    </citation>
    <scope>NUCLEOTIDE SEQUENCE [LARGE SCALE GENOMIC DNA]</scope>
    <source>
        <strain evidence="1">Sxm20200214</strain>
        <tissue evidence="1">Leaf</tissue>
    </source>
</reference>
<organism evidence="1 2">
    <name type="scientific">Brassica carinata</name>
    <name type="common">Ethiopian mustard</name>
    <name type="synonym">Abyssinian cabbage</name>
    <dbReference type="NCBI Taxonomy" id="52824"/>
    <lineage>
        <taxon>Eukaryota</taxon>
        <taxon>Viridiplantae</taxon>
        <taxon>Streptophyta</taxon>
        <taxon>Embryophyta</taxon>
        <taxon>Tracheophyta</taxon>
        <taxon>Spermatophyta</taxon>
        <taxon>Magnoliopsida</taxon>
        <taxon>eudicotyledons</taxon>
        <taxon>Gunneridae</taxon>
        <taxon>Pentapetalae</taxon>
        <taxon>rosids</taxon>
        <taxon>malvids</taxon>
        <taxon>Brassicales</taxon>
        <taxon>Brassicaceae</taxon>
        <taxon>Brassiceae</taxon>
        <taxon>Brassica</taxon>
    </lineage>
</organism>
<proteinExistence type="predicted"/>
<evidence type="ECO:0000313" key="2">
    <source>
        <dbReference type="Proteomes" id="UP000886595"/>
    </source>
</evidence>
<name>A0A8X8B4Y9_BRACI</name>
<sequence length="60" mass="6895">MAHENESSLTFEVEDLKYVSVAEYLVHGWGLDFALRRCVEPAHENIGVVDSQWIIHKVIL</sequence>
<dbReference type="PANTHER" id="PTHR31210">
    <property type="entry name" value="OS06G0731900 PROTEIN"/>
    <property type="match status" value="1"/>
</dbReference>
<comment type="caution">
    <text evidence="1">The sequence shown here is derived from an EMBL/GenBank/DDBJ whole genome shotgun (WGS) entry which is preliminary data.</text>
</comment>
<dbReference type="Pfam" id="PF05212">
    <property type="entry name" value="DUF707"/>
    <property type="match status" value="1"/>
</dbReference>
<dbReference type="OrthoDB" id="1433466at2759"/>
<protein>
    <submittedName>
        <fullName evidence="1">Uncharacterized protein</fullName>
    </submittedName>
</protein>
<accession>A0A8X8B4Y9</accession>
<dbReference type="AlphaFoldDB" id="A0A8X8B4Y9"/>